<dbReference type="EMBL" id="AGSN01000186">
    <property type="protein sequence ID" value="EHH07741.1"/>
    <property type="molecule type" value="Genomic_DNA"/>
</dbReference>
<evidence type="ECO:0000313" key="1">
    <source>
        <dbReference type="EMBL" id="EHH07741.1"/>
    </source>
</evidence>
<reference evidence="1 2" key="1">
    <citation type="journal article" date="2012" name="J. Bacteriol.">
        <title>Draft Genome Sequence of Plant Growth-Promoting Rhizobium Mesorhizobium amorphae, Isolated from Zinc-Lead Mine Tailings.</title>
        <authorList>
            <person name="Hao X."/>
            <person name="Lin Y."/>
            <person name="Johnstone L."/>
            <person name="Baltrus D.A."/>
            <person name="Miller S.J."/>
            <person name="Wei G."/>
            <person name="Rensing C."/>
        </authorList>
    </citation>
    <scope>NUCLEOTIDE SEQUENCE [LARGE SCALE GENOMIC DNA]</scope>
    <source>
        <strain evidence="1 2">CCNWGS0123</strain>
    </source>
</reference>
<dbReference type="PATRIC" id="fig|1082933.3.peg.5263"/>
<name>G6YHF3_9HYPH</name>
<accession>G6YHF3</accession>
<dbReference type="Proteomes" id="UP000002949">
    <property type="component" value="Unassembled WGS sequence"/>
</dbReference>
<organism evidence="1 2">
    <name type="scientific">Mesorhizobium amorphae CCNWGS0123</name>
    <dbReference type="NCBI Taxonomy" id="1082933"/>
    <lineage>
        <taxon>Bacteria</taxon>
        <taxon>Pseudomonadati</taxon>
        <taxon>Pseudomonadota</taxon>
        <taxon>Alphaproteobacteria</taxon>
        <taxon>Hyphomicrobiales</taxon>
        <taxon>Phyllobacteriaceae</taxon>
        <taxon>Mesorhizobium</taxon>
    </lineage>
</organism>
<gene>
    <name evidence="1" type="ORF">MEA186_27105</name>
</gene>
<protein>
    <submittedName>
        <fullName evidence="1">Uncharacterized protein</fullName>
    </submittedName>
</protein>
<sequence>MGAEIMKKFDFGTANVETPFTMHGDMRDAKATHQG</sequence>
<dbReference type="AlphaFoldDB" id="G6YHF3"/>
<evidence type="ECO:0000313" key="2">
    <source>
        <dbReference type="Proteomes" id="UP000002949"/>
    </source>
</evidence>
<proteinExistence type="predicted"/>
<keyword evidence="2" id="KW-1185">Reference proteome</keyword>